<gene>
    <name evidence="1" type="ORF">B0H16DRAFT_1857883</name>
</gene>
<dbReference type="AlphaFoldDB" id="A0AAD7ILA2"/>
<organism evidence="1 2">
    <name type="scientific">Mycena metata</name>
    <dbReference type="NCBI Taxonomy" id="1033252"/>
    <lineage>
        <taxon>Eukaryota</taxon>
        <taxon>Fungi</taxon>
        <taxon>Dikarya</taxon>
        <taxon>Basidiomycota</taxon>
        <taxon>Agaricomycotina</taxon>
        <taxon>Agaricomycetes</taxon>
        <taxon>Agaricomycetidae</taxon>
        <taxon>Agaricales</taxon>
        <taxon>Marasmiineae</taxon>
        <taxon>Mycenaceae</taxon>
        <taxon>Mycena</taxon>
    </lineage>
</organism>
<dbReference type="EMBL" id="JARKIB010000087">
    <property type="protein sequence ID" value="KAJ7744385.1"/>
    <property type="molecule type" value="Genomic_DNA"/>
</dbReference>
<evidence type="ECO:0000313" key="2">
    <source>
        <dbReference type="Proteomes" id="UP001215598"/>
    </source>
</evidence>
<keyword evidence="2" id="KW-1185">Reference proteome</keyword>
<evidence type="ECO:0000313" key="1">
    <source>
        <dbReference type="EMBL" id="KAJ7744385.1"/>
    </source>
</evidence>
<reference evidence="1" key="1">
    <citation type="submission" date="2023-03" db="EMBL/GenBank/DDBJ databases">
        <title>Massive genome expansion in bonnet fungi (Mycena s.s.) driven by repeated elements and novel gene families across ecological guilds.</title>
        <authorList>
            <consortium name="Lawrence Berkeley National Laboratory"/>
            <person name="Harder C.B."/>
            <person name="Miyauchi S."/>
            <person name="Viragh M."/>
            <person name="Kuo A."/>
            <person name="Thoen E."/>
            <person name="Andreopoulos B."/>
            <person name="Lu D."/>
            <person name="Skrede I."/>
            <person name="Drula E."/>
            <person name="Henrissat B."/>
            <person name="Morin E."/>
            <person name="Kohler A."/>
            <person name="Barry K."/>
            <person name="LaButti K."/>
            <person name="Morin E."/>
            <person name="Salamov A."/>
            <person name="Lipzen A."/>
            <person name="Mereny Z."/>
            <person name="Hegedus B."/>
            <person name="Baldrian P."/>
            <person name="Stursova M."/>
            <person name="Weitz H."/>
            <person name="Taylor A."/>
            <person name="Grigoriev I.V."/>
            <person name="Nagy L.G."/>
            <person name="Martin F."/>
            <person name="Kauserud H."/>
        </authorList>
    </citation>
    <scope>NUCLEOTIDE SEQUENCE</scope>
    <source>
        <strain evidence="1">CBHHK182m</strain>
    </source>
</reference>
<feature type="non-terminal residue" evidence="1">
    <location>
        <position position="1"/>
    </location>
</feature>
<dbReference type="Proteomes" id="UP001215598">
    <property type="component" value="Unassembled WGS sequence"/>
</dbReference>
<sequence length="238" mass="26330">CCAISREDSRPCLYYVCPASCKSGKKLKLSIFVFDRQFLRRQTKARLPARHRCHSRATTRGGLFCLATPMASHQQETDAALPPFQPPGIPQYIPPLLLASQTSWPIFPRTYQELLKFQMPLPAPDTSTTRTTAPWSGAQPPPIPLCYSYLLVSSCTALRSGADSPSPPILPFLLLVLAFHGTHACAAWSYTMWPGLRTSSRYLARRRRCFLALTVTVTQTTSAALANDAANRKQGFLG</sequence>
<comment type="caution">
    <text evidence="1">The sequence shown here is derived from an EMBL/GenBank/DDBJ whole genome shotgun (WGS) entry which is preliminary data.</text>
</comment>
<accession>A0AAD7ILA2</accession>
<protein>
    <submittedName>
        <fullName evidence="1">Uncharacterized protein</fullName>
    </submittedName>
</protein>
<proteinExistence type="predicted"/>
<name>A0AAD7ILA2_9AGAR</name>